<comment type="caution">
    <text evidence="9">The sequence shown here is derived from an EMBL/GenBank/DDBJ whole genome shotgun (WGS) entry which is preliminary data.</text>
</comment>
<evidence type="ECO:0000256" key="5">
    <source>
        <dbReference type="ARBA" id="ARBA00022839"/>
    </source>
</evidence>
<proteinExistence type="inferred from homology"/>
<dbReference type="Pfam" id="PF02272">
    <property type="entry name" value="DHHA1"/>
    <property type="match status" value="1"/>
</dbReference>
<evidence type="ECO:0000259" key="8">
    <source>
        <dbReference type="Pfam" id="PF17768"/>
    </source>
</evidence>
<evidence type="ECO:0000256" key="2">
    <source>
        <dbReference type="ARBA" id="ARBA00019841"/>
    </source>
</evidence>
<feature type="domain" description="DDH" evidence="6">
    <location>
        <begin position="74"/>
        <end position="193"/>
    </location>
</feature>
<dbReference type="NCBIfam" id="TIGR00644">
    <property type="entry name" value="recJ"/>
    <property type="match status" value="1"/>
</dbReference>
<evidence type="ECO:0000313" key="10">
    <source>
        <dbReference type="Proteomes" id="UP000230340"/>
    </source>
</evidence>
<evidence type="ECO:0000259" key="7">
    <source>
        <dbReference type="Pfam" id="PF02272"/>
    </source>
</evidence>
<sequence>MKWVIKSKEKVKDVSKLEEILLENRDVTDIPNFLNPPDPFTFLQDEKSIFGKFSKGLMETKELINNAIRDDSPIILHGDYDVDGISATAILWDLIYNHLGYKNCLPFIPDRFEHGYGLTEKSVRAIRDTRGVRNVEEEKNPLLITLDCGITAVDEINYAKKEGFTVAIVDHHELPKKLPKADAILHTTDLCSGGISYMFSSFVKGKSDERNLDLAAFATIADLQPLLGINRSIVKYGLEFLTNSKREGINALKKVSGIEGKKIGTYEVGWMLAPRVNASGRIALGIESLRLLCTKNASQALDIARKLNEINTERQSATEEIFSLADEEVKNITGKNLIISYGEGYHEGIIGLVAQRLVQKYFKPAIVIAKKEGISKASVRSVPGLDITEFLRKMEGILESVGGHKMAAGFSIRSENIDKFIKKAEKLADKEISKDLLVPFIEVDLEVGFEISLESILSEVTILEPFGLGNPSPVFAVRGAEVLETKLFGKENNHLNISFLFMGKRYLAKLFGVKKEVLEKATQGSKIDIAFTVSKNIFNGNEYVNLIAKDTNFVGNP</sequence>
<dbReference type="PANTHER" id="PTHR30255">
    <property type="entry name" value="SINGLE-STRANDED-DNA-SPECIFIC EXONUCLEASE RECJ"/>
    <property type="match status" value="1"/>
</dbReference>
<evidence type="ECO:0000313" key="9">
    <source>
        <dbReference type="EMBL" id="PIS23324.1"/>
    </source>
</evidence>
<comment type="similarity">
    <text evidence="1">Belongs to the RecJ family.</text>
</comment>
<dbReference type="Proteomes" id="UP000230340">
    <property type="component" value="Unassembled WGS sequence"/>
</dbReference>
<dbReference type="GO" id="GO:0006281">
    <property type="term" value="P:DNA repair"/>
    <property type="evidence" value="ECO:0007669"/>
    <property type="project" value="InterPro"/>
</dbReference>
<dbReference type="Pfam" id="PF17768">
    <property type="entry name" value="RecJ_OB"/>
    <property type="match status" value="1"/>
</dbReference>
<dbReference type="SUPFAM" id="SSF64182">
    <property type="entry name" value="DHH phosphoesterases"/>
    <property type="match status" value="1"/>
</dbReference>
<dbReference type="GO" id="GO:0008409">
    <property type="term" value="F:5'-3' exonuclease activity"/>
    <property type="evidence" value="ECO:0007669"/>
    <property type="project" value="InterPro"/>
</dbReference>
<dbReference type="InterPro" id="IPR001667">
    <property type="entry name" value="DDH_dom"/>
</dbReference>
<dbReference type="Gene3D" id="3.90.1640.30">
    <property type="match status" value="1"/>
</dbReference>
<dbReference type="GO" id="GO:0006310">
    <property type="term" value="P:DNA recombination"/>
    <property type="evidence" value="ECO:0007669"/>
    <property type="project" value="InterPro"/>
</dbReference>
<dbReference type="GO" id="GO:0003676">
    <property type="term" value="F:nucleic acid binding"/>
    <property type="evidence" value="ECO:0007669"/>
    <property type="project" value="InterPro"/>
</dbReference>
<keyword evidence="5 9" id="KW-0269">Exonuclease</keyword>
<dbReference type="InterPro" id="IPR004610">
    <property type="entry name" value="RecJ"/>
</dbReference>
<dbReference type="InterPro" id="IPR041122">
    <property type="entry name" value="RecJ_OB"/>
</dbReference>
<dbReference type="PANTHER" id="PTHR30255:SF2">
    <property type="entry name" value="SINGLE-STRANDED-DNA-SPECIFIC EXONUCLEASE RECJ"/>
    <property type="match status" value="1"/>
</dbReference>
<name>A0A2H0XEG3_UNCKA</name>
<reference evidence="10" key="1">
    <citation type="submission" date="2017-09" db="EMBL/GenBank/DDBJ databases">
        <title>Depth-based differentiation of microbial function through sediment-hosted aquifers and enrichment of novel symbionts in the deep terrestrial subsurface.</title>
        <authorList>
            <person name="Probst A.J."/>
            <person name="Ladd B."/>
            <person name="Jarett J.K."/>
            <person name="Geller-Mcgrath D.E."/>
            <person name="Sieber C.M.K."/>
            <person name="Emerson J.B."/>
            <person name="Anantharaman K."/>
            <person name="Thomas B.C."/>
            <person name="Malmstrom R."/>
            <person name="Stieglmeier M."/>
            <person name="Klingl A."/>
            <person name="Woyke T."/>
            <person name="Ryan C.M."/>
            <person name="Banfield J.F."/>
        </authorList>
    </citation>
    <scope>NUCLEOTIDE SEQUENCE [LARGE SCALE GENOMIC DNA]</scope>
</reference>
<dbReference type="Gene3D" id="3.10.310.30">
    <property type="match status" value="1"/>
</dbReference>
<evidence type="ECO:0000256" key="3">
    <source>
        <dbReference type="ARBA" id="ARBA00022722"/>
    </source>
</evidence>
<protein>
    <recommendedName>
        <fullName evidence="2">Single-stranded-DNA-specific exonuclease RecJ</fullName>
    </recommendedName>
</protein>
<accession>A0A2H0XEG3</accession>
<feature type="domain" description="RecJ OB" evidence="8">
    <location>
        <begin position="444"/>
        <end position="550"/>
    </location>
</feature>
<keyword evidence="3" id="KW-0540">Nuclease</keyword>
<organism evidence="9 10">
    <name type="scientific">candidate division WWE3 bacterium CG08_land_8_20_14_0_20_40_13</name>
    <dbReference type="NCBI Taxonomy" id="1975084"/>
    <lineage>
        <taxon>Bacteria</taxon>
        <taxon>Katanobacteria</taxon>
    </lineage>
</organism>
<dbReference type="AlphaFoldDB" id="A0A2H0XEG3"/>
<evidence type="ECO:0000256" key="4">
    <source>
        <dbReference type="ARBA" id="ARBA00022801"/>
    </source>
</evidence>
<feature type="domain" description="DHHA1" evidence="7">
    <location>
        <begin position="335"/>
        <end position="427"/>
    </location>
</feature>
<evidence type="ECO:0000256" key="1">
    <source>
        <dbReference type="ARBA" id="ARBA00005915"/>
    </source>
</evidence>
<dbReference type="EMBL" id="PEYT01000004">
    <property type="protein sequence ID" value="PIS23324.1"/>
    <property type="molecule type" value="Genomic_DNA"/>
</dbReference>
<dbReference type="InterPro" id="IPR003156">
    <property type="entry name" value="DHHA1_dom"/>
</dbReference>
<gene>
    <name evidence="9" type="primary">recJ</name>
    <name evidence="9" type="ORF">COT49_00545</name>
</gene>
<dbReference type="Pfam" id="PF01368">
    <property type="entry name" value="DHH"/>
    <property type="match status" value="1"/>
</dbReference>
<dbReference type="InterPro" id="IPR051673">
    <property type="entry name" value="SSDNA_exonuclease_RecJ"/>
</dbReference>
<evidence type="ECO:0000259" key="6">
    <source>
        <dbReference type="Pfam" id="PF01368"/>
    </source>
</evidence>
<dbReference type="InterPro" id="IPR038763">
    <property type="entry name" value="DHH_sf"/>
</dbReference>
<keyword evidence="4" id="KW-0378">Hydrolase</keyword>